<evidence type="ECO:0000313" key="1">
    <source>
        <dbReference type="EMBL" id="KAA8569359.1"/>
    </source>
</evidence>
<sequence length="176" mass="19432">MVVTYDPDGDLSLELCFNATISKKVESLAANGKAEISLPDDDSDAFAILIISWVFEKPKIFKKVTSIAEQQGKGRIGEDRDDIPIPNQVVDAIQKRRLTAITDAYSIVEKLIIKTGHDRCTASRIEFFECSGMIIGTLLQSSKKLGIFPVPDLTNTNLAFTYVFKQISKSESGRSL</sequence>
<dbReference type="Proteomes" id="UP000322873">
    <property type="component" value="Unassembled WGS sequence"/>
</dbReference>
<dbReference type="EMBL" id="VICG01000008">
    <property type="protein sequence ID" value="KAA8569359.1"/>
    <property type="molecule type" value="Genomic_DNA"/>
</dbReference>
<accession>A0A5M9JN02</accession>
<gene>
    <name evidence="1" type="ORF">EYC84_001009</name>
</gene>
<proteinExistence type="predicted"/>
<protein>
    <submittedName>
        <fullName evidence="1">Uncharacterized protein</fullName>
    </submittedName>
</protein>
<name>A0A5M9JN02_MONFR</name>
<reference evidence="1 2" key="1">
    <citation type="submission" date="2019-06" db="EMBL/GenBank/DDBJ databases">
        <title>Genome Sequence of the Brown Rot Fungal Pathogen Monilinia fructicola.</title>
        <authorList>
            <person name="De Miccolis Angelini R.M."/>
            <person name="Landi L."/>
            <person name="Abate D."/>
            <person name="Pollastro S."/>
            <person name="Romanazzi G."/>
            <person name="Faretra F."/>
        </authorList>
    </citation>
    <scope>NUCLEOTIDE SEQUENCE [LARGE SCALE GENOMIC DNA]</scope>
    <source>
        <strain evidence="1 2">Mfrc123</strain>
    </source>
</reference>
<dbReference type="VEuPathDB" id="FungiDB:MFRU_004g01680"/>
<dbReference type="AlphaFoldDB" id="A0A5M9JN02"/>
<evidence type="ECO:0000313" key="2">
    <source>
        <dbReference type="Proteomes" id="UP000322873"/>
    </source>
</evidence>
<comment type="caution">
    <text evidence="1">The sequence shown here is derived from an EMBL/GenBank/DDBJ whole genome shotgun (WGS) entry which is preliminary data.</text>
</comment>
<keyword evidence="2" id="KW-1185">Reference proteome</keyword>
<organism evidence="1 2">
    <name type="scientific">Monilinia fructicola</name>
    <name type="common">Brown rot fungus</name>
    <name type="synonym">Ciboria fructicola</name>
    <dbReference type="NCBI Taxonomy" id="38448"/>
    <lineage>
        <taxon>Eukaryota</taxon>
        <taxon>Fungi</taxon>
        <taxon>Dikarya</taxon>
        <taxon>Ascomycota</taxon>
        <taxon>Pezizomycotina</taxon>
        <taxon>Leotiomycetes</taxon>
        <taxon>Helotiales</taxon>
        <taxon>Sclerotiniaceae</taxon>
        <taxon>Monilinia</taxon>
    </lineage>
</organism>